<proteinExistence type="predicted"/>
<evidence type="ECO:0000256" key="1">
    <source>
        <dbReference type="SAM" id="MobiDB-lite"/>
    </source>
</evidence>
<feature type="compositionally biased region" description="Basic and acidic residues" evidence="1">
    <location>
        <begin position="49"/>
        <end position="69"/>
    </location>
</feature>
<reference evidence="4 5" key="1">
    <citation type="submission" date="2018-06" db="EMBL/GenBank/DDBJ databases">
        <authorList>
            <consortium name="Pathogen Informatics"/>
            <person name="Doyle S."/>
        </authorList>
    </citation>
    <scope>NUCLEOTIDE SEQUENCE [LARGE SCALE GENOMIC DNA]</scope>
    <source>
        <strain evidence="5">NCTC 11391</strain>
    </source>
</reference>
<dbReference type="AlphaFoldDB" id="A0A380JBK8"/>
<dbReference type="GO" id="GO:0016798">
    <property type="term" value="F:hydrolase activity, acting on glycosyl bonds"/>
    <property type="evidence" value="ECO:0007669"/>
    <property type="project" value="UniProtKB-KW"/>
</dbReference>
<keyword evidence="4" id="KW-0326">Glycosidase</keyword>
<feature type="transmembrane region" description="Helical" evidence="2">
    <location>
        <begin position="12"/>
        <end position="30"/>
    </location>
</feature>
<dbReference type="OrthoDB" id="2241791at2"/>
<dbReference type="Pfam" id="PF01464">
    <property type="entry name" value="SLT"/>
    <property type="match status" value="1"/>
</dbReference>
<evidence type="ECO:0000313" key="4">
    <source>
        <dbReference type="EMBL" id="SUN35372.1"/>
    </source>
</evidence>
<feature type="compositionally biased region" description="Polar residues" evidence="1">
    <location>
        <begin position="87"/>
        <end position="100"/>
    </location>
</feature>
<name>A0A380JBK8_STRDO</name>
<dbReference type="InterPro" id="IPR008258">
    <property type="entry name" value="Transglycosylase_SLT_dom_1"/>
</dbReference>
<keyword evidence="2" id="KW-0812">Transmembrane</keyword>
<keyword evidence="4" id="KW-0378">Hydrolase</keyword>
<keyword evidence="2" id="KW-0472">Membrane</keyword>
<dbReference type="EMBL" id="UHFA01000002">
    <property type="protein sequence ID" value="SUN35372.1"/>
    <property type="molecule type" value="Genomic_DNA"/>
</dbReference>
<sequence>MRKRKTNRTSDKLFIVTILTTFAAIVFGFISEHTKISISESSFAEEVSSTKESNKADGHQEKGQTEAKAAEAPASTATAPTETANPQSEGLDSTSEQAQPQVAASETSANSSTATVAASANRGPQPLSNGNTAGAIGSDAAAQMAAATGVSQATWEYIIARESNGNPNVANGSGASGLFQTMPGWGSTATVQDQVDSAINAYNAQGMSAWGM</sequence>
<dbReference type="Proteomes" id="UP000254082">
    <property type="component" value="Unassembled WGS sequence"/>
</dbReference>
<dbReference type="SUPFAM" id="SSF53955">
    <property type="entry name" value="Lysozyme-like"/>
    <property type="match status" value="1"/>
</dbReference>
<accession>A0A380JBK8</accession>
<dbReference type="InterPro" id="IPR023346">
    <property type="entry name" value="Lysozyme-like_dom_sf"/>
</dbReference>
<feature type="domain" description="Transglycosylase SLT" evidence="3">
    <location>
        <begin position="143"/>
        <end position="184"/>
    </location>
</feature>
<gene>
    <name evidence="4" type="primary">isaA</name>
    <name evidence="4" type="ORF">NCTC11391_00352</name>
</gene>
<feature type="compositionally biased region" description="Low complexity" evidence="1">
    <location>
        <begin position="70"/>
        <end position="86"/>
    </location>
</feature>
<keyword evidence="2" id="KW-1133">Transmembrane helix</keyword>
<evidence type="ECO:0000256" key="2">
    <source>
        <dbReference type="SAM" id="Phobius"/>
    </source>
</evidence>
<feature type="region of interest" description="Disordered" evidence="1">
    <location>
        <begin position="49"/>
        <end position="134"/>
    </location>
</feature>
<evidence type="ECO:0000313" key="5">
    <source>
        <dbReference type="Proteomes" id="UP000254082"/>
    </source>
</evidence>
<dbReference type="Gene3D" id="1.10.530.10">
    <property type="match status" value="1"/>
</dbReference>
<organism evidence="4 5">
    <name type="scientific">Streptococcus downei MFe28</name>
    <dbReference type="NCBI Taxonomy" id="764290"/>
    <lineage>
        <taxon>Bacteria</taxon>
        <taxon>Bacillati</taxon>
        <taxon>Bacillota</taxon>
        <taxon>Bacilli</taxon>
        <taxon>Lactobacillales</taxon>
        <taxon>Streptococcaceae</taxon>
        <taxon>Streptococcus</taxon>
    </lineage>
</organism>
<protein>
    <submittedName>
        <fullName evidence="4">Transglycosylase protein</fullName>
        <ecNumber evidence="4">3.2.-.-</ecNumber>
    </submittedName>
</protein>
<keyword evidence="5" id="KW-1185">Reference proteome</keyword>
<feature type="compositionally biased region" description="Low complexity" evidence="1">
    <location>
        <begin position="102"/>
        <end position="121"/>
    </location>
</feature>
<dbReference type="RefSeq" id="WP_002999511.1">
    <property type="nucleotide sequence ID" value="NZ_UHFA01000002.1"/>
</dbReference>
<evidence type="ECO:0000259" key="3">
    <source>
        <dbReference type="Pfam" id="PF01464"/>
    </source>
</evidence>
<dbReference type="EC" id="3.2.-.-" evidence="4"/>